<feature type="compositionally biased region" description="Polar residues" evidence="1">
    <location>
        <begin position="531"/>
        <end position="544"/>
    </location>
</feature>
<feature type="compositionally biased region" description="Basic and acidic residues" evidence="1">
    <location>
        <begin position="615"/>
        <end position="624"/>
    </location>
</feature>
<dbReference type="AlphaFoldDB" id="A0A8H3MV37"/>
<accession>A0A8H3MV37</accession>
<feature type="compositionally biased region" description="Basic residues" evidence="1">
    <location>
        <begin position="554"/>
        <end position="564"/>
    </location>
</feature>
<dbReference type="GO" id="GO:0003964">
    <property type="term" value="F:RNA-directed DNA polymerase activity"/>
    <property type="evidence" value="ECO:0007669"/>
    <property type="project" value="UniProtKB-KW"/>
</dbReference>
<sequence>MSSSKPGWPPLVSSRGSEKGHQKTLQQRVLDLHQDTSVYLHHLQIYNQGIPKPIVELITNTHFIVGEVIKTPLGDDWRKAVADLHEITLEIKKNTTNTQHVLTTQSIPLSSKVRSYVAAAAGAPPPAHTVSSHGSGSSPAATPSELCKDREVIVKLPDAGAVGTFRRLKAVEIKNRTERARVKASKAAAAATLASVKFVAARQLKSGDLSLSLRTAQEAEIARCHPGWAKSFHQGAVVRLPTWGVVVHDVQVKSLGDLSDPQKVKQVSDQLMAANRFAWGDDAKIVHTTWLTNRPANKKSSALVTEFSTPQAANKAIDEGTIWDSSILTTVLYDRSARIRRCFNCQQYGHIGSICSNTTVCGLCAGSHETRDCPQRSSADQGSRKCANCGGAYAAWSKGCPKYAEKVDKVQAAAQYRQRYHRVPPYMQDFRRDPESNGSDSTAVPSASEASDKTPSVVPAQVSTPASAQADTGETAPMQIDEPESSEESGGSEGSRGSTTAKTATRSSKRSKKARSEPSRTQPPRGKAPTAASSPPEQDNTTDISFAPSTTKAAAKKAPAKKASTKASTKKTASTATSQRPTRVVDRLTLLNPPELTEDDASPPSKLPRVPTRRTRLDIYRDNDNAPPTDETDDTSRLSDVPSSAWEPSSILQDKDTNSSDPGLSGKNKRKRGDTRNCLQKRKTSQIKPSALQAKPQVVFPKKSLPRLHNTRNSQSQPSNK</sequence>
<feature type="region of interest" description="Disordered" evidence="1">
    <location>
        <begin position="123"/>
        <end position="143"/>
    </location>
</feature>
<feature type="region of interest" description="Disordered" evidence="1">
    <location>
        <begin position="424"/>
        <end position="721"/>
    </location>
</feature>
<dbReference type="Proteomes" id="UP000452235">
    <property type="component" value="Unassembled WGS sequence"/>
</dbReference>
<evidence type="ECO:0000313" key="2">
    <source>
        <dbReference type="EMBL" id="GFF18983.1"/>
    </source>
</evidence>
<feature type="compositionally biased region" description="Polar residues" evidence="1">
    <location>
        <begin position="461"/>
        <end position="472"/>
    </location>
</feature>
<organism evidence="2 3">
    <name type="scientific">Aspergillus terreus</name>
    <dbReference type="NCBI Taxonomy" id="33178"/>
    <lineage>
        <taxon>Eukaryota</taxon>
        <taxon>Fungi</taxon>
        <taxon>Dikarya</taxon>
        <taxon>Ascomycota</taxon>
        <taxon>Pezizomycotina</taxon>
        <taxon>Eurotiomycetes</taxon>
        <taxon>Eurotiomycetidae</taxon>
        <taxon>Eurotiales</taxon>
        <taxon>Aspergillaceae</taxon>
        <taxon>Aspergillus</taxon>
        <taxon>Aspergillus subgen. Circumdati</taxon>
    </lineage>
</organism>
<feature type="compositionally biased region" description="Basic residues" evidence="1">
    <location>
        <begin position="667"/>
        <end position="685"/>
    </location>
</feature>
<feature type="compositionally biased region" description="Polar residues" evidence="1">
    <location>
        <begin position="711"/>
        <end position="721"/>
    </location>
</feature>
<evidence type="ECO:0000256" key="1">
    <source>
        <dbReference type="SAM" id="MobiDB-lite"/>
    </source>
</evidence>
<dbReference type="EMBL" id="BLJY01000009">
    <property type="protein sequence ID" value="GFF18983.1"/>
    <property type="molecule type" value="Genomic_DNA"/>
</dbReference>
<keyword evidence="2" id="KW-0808">Transferase</keyword>
<keyword evidence="3" id="KW-1185">Reference proteome</keyword>
<keyword evidence="2" id="KW-0548">Nucleotidyltransferase</keyword>
<reference evidence="2 3" key="1">
    <citation type="submission" date="2020-01" db="EMBL/GenBank/DDBJ databases">
        <title>Aspergillus terreus IFO 6365 whole genome shotgun sequence.</title>
        <authorList>
            <person name="Kanamasa S."/>
            <person name="Takahashi H."/>
        </authorList>
    </citation>
    <scope>NUCLEOTIDE SEQUENCE [LARGE SCALE GENOMIC DNA]</scope>
    <source>
        <strain evidence="2 3">IFO 6365</strain>
    </source>
</reference>
<evidence type="ECO:0000313" key="3">
    <source>
        <dbReference type="Proteomes" id="UP000452235"/>
    </source>
</evidence>
<protein>
    <submittedName>
        <fullName evidence="2">Probable RNA-directed DNA polymerase from transposon X-element</fullName>
    </submittedName>
</protein>
<feature type="compositionally biased region" description="Polar residues" evidence="1">
    <location>
        <begin position="129"/>
        <end position="141"/>
    </location>
</feature>
<comment type="caution">
    <text evidence="2">The sequence shown here is derived from an EMBL/GenBank/DDBJ whole genome shotgun (WGS) entry which is preliminary data.</text>
</comment>
<gene>
    <name evidence="2" type="ORF">ATEIFO6365_0009034600</name>
</gene>
<feature type="compositionally biased region" description="Polar residues" evidence="1">
    <location>
        <begin position="436"/>
        <end position="449"/>
    </location>
</feature>
<name>A0A8H3MV37_ASPTE</name>
<feature type="compositionally biased region" description="Low complexity" evidence="1">
    <location>
        <begin position="565"/>
        <end position="578"/>
    </location>
</feature>
<feature type="region of interest" description="Disordered" evidence="1">
    <location>
        <begin position="1"/>
        <end position="22"/>
    </location>
</feature>
<keyword evidence="2" id="KW-0695">RNA-directed DNA polymerase</keyword>
<feature type="compositionally biased region" description="Low complexity" evidence="1">
    <location>
        <begin position="495"/>
        <end position="506"/>
    </location>
</feature>
<proteinExistence type="predicted"/>